<feature type="signal peptide" evidence="1">
    <location>
        <begin position="1"/>
        <end position="26"/>
    </location>
</feature>
<dbReference type="EMBL" id="JASCXX010000008">
    <property type="protein sequence ID" value="MDI6449029.1"/>
    <property type="molecule type" value="Genomic_DNA"/>
</dbReference>
<gene>
    <name evidence="2" type="ORF">QJ522_08240</name>
</gene>
<name>A0AAW6TZ86_9BACT</name>
<feature type="chain" id="PRO_5043499104" evidence="1">
    <location>
        <begin position="27"/>
        <end position="336"/>
    </location>
</feature>
<evidence type="ECO:0000313" key="2">
    <source>
        <dbReference type="EMBL" id="MDI6449029.1"/>
    </source>
</evidence>
<reference evidence="2" key="1">
    <citation type="submission" date="2023-05" db="EMBL/GenBank/DDBJ databases">
        <title>Anaerotaeda fermentans gen. nov., sp. nov., a novel anaerobic planctomycete of the new family within the order Sedimentisphaerales isolated from Taman Peninsula, Russia.</title>
        <authorList>
            <person name="Khomyakova M.A."/>
            <person name="Merkel A.Y."/>
            <person name="Slobodkin A.I."/>
        </authorList>
    </citation>
    <scope>NUCLEOTIDE SEQUENCE</scope>
    <source>
        <strain evidence="2">M17dextr</strain>
    </source>
</reference>
<evidence type="ECO:0000313" key="3">
    <source>
        <dbReference type="Proteomes" id="UP001431776"/>
    </source>
</evidence>
<organism evidence="2 3">
    <name type="scientific">Anaerobaca lacustris</name>
    <dbReference type="NCBI Taxonomy" id="3044600"/>
    <lineage>
        <taxon>Bacteria</taxon>
        <taxon>Pseudomonadati</taxon>
        <taxon>Planctomycetota</taxon>
        <taxon>Phycisphaerae</taxon>
        <taxon>Sedimentisphaerales</taxon>
        <taxon>Anaerobacaceae</taxon>
        <taxon>Anaerobaca</taxon>
    </lineage>
</organism>
<accession>A0AAW6TZ86</accession>
<keyword evidence="1" id="KW-0732">Signal</keyword>
<protein>
    <submittedName>
        <fullName evidence="2">Uncharacterized protein</fullName>
    </submittedName>
</protein>
<evidence type="ECO:0000256" key="1">
    <source>
        <dbReference type="SAM" id="SignalP"/>
    </source>
</evidence>
<dbReference type="SUPFAM" id="SSF82171">
    <property type="entry name" value="DPP6 N-terminal domain-like"/>
    <property type="match status" value="1"/>
</dbReference>
<keyword evidence="3" id="KW-1185">Reference proteome</keyword>
<dbReference type="RefSeq" id="WP_349244438.1">
    <property type="nucleotide sequence ID" value="NZ_JASCXX010000008.1"/>
</dbReference>
<sequence>MRKKRKPLRQLLYLATLLAVAVYASSCEKSTPNESRSYRLSRGGYSPDAGAVLLALHFHGGERAGTTVLVMYVEREQSMNVVYGPPQGKLFDFAWSPTRDTFAVTHGSGVALFRKDGPEENYQGTTVQCLIDVLYTHCAWSPSGEWLAVVCFDLEKASENRLGLYKVKDETFMITELSIDPRPLIWEDDTTLHAVKNGNILEVGMRAGNPRLIRSTPLDEGVSEFCGMFGNRPLVRKGRDVFLGDKVLIELDSGEGRRVIATKSLIFVSASATDFTVFNHHGHEVGKASPGKVVYLGSIGEDSRTVYGLAGSMLLRVHLDNTTLKVEDVSDLDGFH</sequence>
<dbReference type="AlphaFoldDB" id="A0AAW6TZ86"/>
<proteinExistence type="predicted"/>
<dbReference type="Proteomes" id="UP001431776">
    <property type="component" value="Unassembled WGS sequence"/>
</dbReference>
<comment type="caution">
    <text evidence="2">The sequence shown here is derived from an EMBL/GenBank/DDBJ whole genome shotgun (WGS) entry which is preliminary data.</text>
</comment>